<protein>
    <submittedName>
        <fullName evidence="1">Uncharacterized protein</fullName>
    </submittedName>
</protein>
<organism evidence="1 2">
    <name type="scientific">Aplosporella prunicola CBS 121167</name>
    <dbReference type="NCBI Taxonomy" id="1176127"/>
    <lineage>
        <taxon>Eukaryota</taxon>
        <taxon>Fungi</taxon>
        <taxon>Dikarya</taxon>
        <taxon>Ascomycota</taxon>
        <taxon>Pezizomycotina</taxon>
        <taxon>Dothideomycetes</taxon>
        <taxon>Dothideomycetes incertae sedis</taxon>
        <taxon>Botryosphaeriales</taxon>
        <taxon>Aplosporellaceae</taxon>
        <taxon>Aplosporella</taxon>
    </lineage>
</organism>
<proteinExistence type="predicted"/>
<dbReference type="Proteomes" id="UP000799438">
    <property type="component" value="Unassembled WGS sequence"/>
</dbReference>
<gene>
    <name evidence="1" type="ORF">K452DRAFT_115875</name>
</gene>
<keyword evidence="2" id="KW-1185">Reference proteome</keyword>
<sequence>MVWDGRRRERRSERGEIERGLDVLLTGDLVCKCSLPTHRPAHHGDSQRQLPVCKPYMISGGLVHESSPLFSRHNPEARCPRWPTPAQGSPVTAHPAGPQLGDATSNTACPASGELGSSRRRLQLGPSPLSAQIIPSLSRPWKQKISRIVLPLWHPNIAGEEHKALAPALRTQILSR</sequence>
<accession>A0A6A6AZ98</accession>
<dbReference type="RefSeq" id="XP_033392684.1">
    <property type="nucleotide sequence ID" value="XM_033535088.1"/>
</dbReference>
<dbReference type="AlphaFoldDB" id="A0A6A6AZ98"/>
<name>A0A6A6AZ98_9PEZI</name>
<reference evidence="1" key="1">
    <citation type="journal article" date="2020" name="Stud. Mycol.">
        <title>101 Dothideomycetes genomes: a test case for predicting lifestyles and emergence of pathogens.</title>
        <authorList>
            <person name="Haridas S."/>
            <person name="Albert R."/>
            <person name="Binder M."/>
            <person name="Bloem J."/>
            <person name="Labutti K."/>
            <person name="Salamov A."/>
            <person name="Andreopoulos B."/>
            <person name="Baker S."/>
            <person name="Barry K."/>
            <person name="Bills G."/>
            <person name="Bluhm B."/>
            <person name="Cannon C."/>
            <person name="Castanera R."/>
            <person name="Culley D."/>
            <person name="Daum C."/>
            <person name="Ezra D."/>
            <person name="Gonzalez J."/>
            <person name="Henrissat B."/>
            <person name="Kuo A."/>
            <person name="Liang C."/>
            <person name="Lipzen A."/>
            <person name="Lutzoni F."/>
            <person name="Magnuson J."/>
            <person name="Mondo S."/>
            <person name="Nolan M."/>
            <person name="Ohm R."/>
            <person name="Pangilinan J."/>
            <person name="Park H.-J."/>
            <person name="Ramirez L."/>
            <person name="Alfaro M."/>
            <person name="Sun H."/>
            <person name="Tritt A."/>
            <person name="Yoshinaga Y."/>
            <person name="Zwiers L.-H."/>
            <person name="Turgeon B."/>
            <person name="Goodwin S."/>
            <person name="Spatafora J."/>
            <person name="Crous P."/>
            <person name="Grigoriev I."/>
        </authorList>
    </citation>
    <scope>NUCLEOTIDE SEQUENCE</scope>
    <source>
        <strain evidence="1">CBS 121167</strain>
    </source>
</reference>
<dbReference type="EMBL" id="ML995509">
    <property type="protein sequence ID" value="KAF2136966.1"/>
    <property type="molecule type" value="Genomic_DNA"/>
</dbReference>
<evidence type="ECO:0000313" key="1">
    <source>
        <dbReference type="EMBL" id="KAF2136966.1"/>
    </source>
</evidence>
<evidence type="ECO:0000313" key="2">
    <source>
        <dbReference type="Proteomes" id="UP000799438"/>
    </source>
</evidence>
<dbReference type="GeneID" id="54292582"/>